<dbReference type="AlphaFoldDB" id="A0A9X1B3K1"/>
<protein>
    <recommendedName>
        <fullName evidence="3">Sulfotransferase family protein</fullName>
    </recommendedName>
</protein>
<gene>
    <name evidence="1" type="ORF">CKO42_08900</name>
</gene>
<dbReference type="RefSeq" id="WP_200242360.1">
    <property type="nucleotide sequence ID" value="NZ_NRRY01000011.1"/>
</dbReference>
<sequence>MQLILLGMHRSGAAAVTRIINLMGARLGTSSDMIAASSCNSKGYWQRADITRLNEAILNSHDASADNTHSLCSAELLPSRCEREVAEMADVISALDIERPWILRDPRLCLTLPVLLPLLEAPVFVLIHREPLAIARSLRNCQASRTNAMQLLPSETALNSIADQSANEPDTAYYLALWEKYMTDALKHSAGQARRLIVSYDQLIADPMRTVNRLHTELFRLGTSGLRKLSLDEITACIDPSLRHHHVYPSQQHDYLNPRQQYLAKGLSDRTVLSGAPPELSPDAHDVLQRYAENRISDQADSALQISTAKKELDRCQRDLEQVNERSRQIFWLFESLEKEVTAVFESMTWKAGSIFRKGVLVATFCRESRITKDDIEEIFATARQLSPDWSWSSSPSAFGHFDQRSAIAPTERLAQCQRSLQVAISQNNQQLALLGSLEDQVSAVFNSMTWKVGTFFRRFILAVTFRREERITRDDIEELFARSKHLSFD</sequence>
<dbReference type="Proteomes" id="UP001138768">
    <property type="component" value="Unassembled WGS sequence"/>
</dbReference>
<evidence type="ECO:0000313" key="2">
    <source>
        <dbReference type="Proteomes" id="UP001138768"/>
    </source>
</evidence>
<accession>A0A9X1B3K1</accession>
<comment type="caution">
    <text evidence="1">The sequence shown here is derived from an EMBL/GenBank/DDBJ whole genome shotgun (WGS) entry which is preliminary data.</text>
</comment>
<evidence type="ECO:0000313" key="1">
    <source>
        <dbReference type="EMBL" id="MBK1618553.1"/>
    </source>
</evidence>
<dbReference type="EMBL" id="NRRY01000011">
    <property type="protein sequence ID" value="MBK1618553.1"/>
    <property type="molecule type" value="Genomic_DNA"/>
</dbReference>
<dbReference type="SUPFAM" id="SSF52540">
    <property type="entry name" value="P-loop containing nucleoside triphosphate hydrolases"/>
    <property type="match status" value="1"/>
</dbReference>
<dbReference type="Gene3D" id="3.40.50.300">
    <property type="entry name" value="P-loop containing nucleotide triphosphate hydrolases"/>
    <property type="match status" value="1"/>
</dbReference>
<proteinExistence type="predicted"/>
<dbReference type="InterPro" id="IPR027417">
    <property type="entry name" value="P-loop_NTPase"/>
</dbReference>
<evidence type="ECO:0008006" key="3">
    <source>
        <dbReference type="Google" id="ProtNLM"/>
    </source>
</evidence>
<organism evidence="1 2">
    <name type="scientific">Lamprobacter modestohalophilus</name>
    <dbReference type="NCBI Taxonomy" id="1064514"/>
    <lineage>
        <taxon>Bacteria</taxon>
        <taxon>Pseudomonadati</taxon>
        <taxon>Pseudomonadota</taxon>
        <taxon>Gammaproteobacteria</taxon>
        <taxon>Chromatiales</taxon>
        <taxon>Chromatiaceae</taxon>
        <taxon>Lamprobacter</taxon>
    </lineage>
</organism>
<dbReference type="Pfam" id="PF13469">
    <property type="entry name" value="Sulfotransfer_3"/>
    <property type="match status" value="1"/>
</dbReference>
<keyword evidence="2" id="KW-1185">Reference proteome</keyword>
<reference evidence="1 2" key="1">
    <citation type="journal article" date="2020" name="Microorganisms">
        <title>Osmotic Adaptation and Compatible Solute Biosynthesis of Phototrophic Bacteria as Revealed from Genome Analyses.</title>
        <authorList>
            <person name="Imhoff J.F."/>
            <person name="Rahn T."/>
            <person name="Kunzel S."/>
            <person name="Keller A."/>
            <person name="Neulinger S.C."/>
        </authorList>
    </citation>
    <scope>NUCLEOTIDE SEQUENCE [LARGE SCALE GENOMIC DNA]</scope>
    <source>
        <strain evidence="1 2">DSM 25653</strain>
    </source>
</reference>
<name>A0A9X1B3K1_9GAMM</name>